<evidence type="ECO:0000313" key="2">
    <source>
        <dbReference type="EMBL" id="KAL2074159.1"/>
    </source>
</evidence>
<dbReference type="PANTHER" id="PTHR37540">
    <property type="entry name" value="TRANSCRIPTION FACTOR (ACR-2), PUTATIVE-RELATED-RELATED"/>
    <property type="match status" value="1"/>
</dbReference>
<comment type="caution">
    <text evidence="2">The sequence shown here is derived from an EMBL/GenBank/DDBJ whole genome shotgun (WGS) entry which is preliminary data.</text>
</comment>
<evidence type="ECO:0000256" key="1">
    <source>
        <dbReference type="SAM" id="MobiDB-lite"/>
    </source>
</evidence>
<proteinExistence type="predicted"/>
<organism evidence="2 3">
    <name type="scientific">Oculimacula yallundae</name>
    <dbReference type="NCBI Taxonomy" id="86028"/>
    <lineage>
        <taxon>Eukaryota</taxon>
        <taxon>Fungi</taxon>
        <taxon>Dikarya</taxon>
        <taxon>Ascomycota</taxon>
        <taxon>Pezizomycotina</taxon>
        <taxon>Leotiomycetes</taxon>
        <taxon>Helotiales</taxon>
        <taxon>Ploettnerulaceae</taxon>
        <taxon>Oculimacula</taxon>
    </lineage>
</organism>
<dbReference type="PANTHER" id="PTHR37540:SF5">
    <property type="entry name" value="TRANSCRIPTION FACTOR DOMAIN-CONTAINING PROTEIN"/>
    <property type="match status" value="1"/>
</dbReference>
<evidence type="ECO:0008006" key="4">
    <source>
        <dbReference type="Google" id="ProtNLM"/>
    </source>
</evidence>
<evidence type="ECO:0000313" key="3">
    <source>
        <dbReference type="Proteomes" id="UP001595075"/>
    </source>
</evidence>
<accession>A0ABR4CW67</accession>
<dbReference type="Proteomes" id="UP001595075">
    <property type="component" value="Unassembled WGS sequence"/>
</dbReference>
<dbReference type="Pfam" id="PF11951">
    <property type="entry name" value="Fungal_trans_2"/>
    <property type="match status" value="1"/>
</dbReference>
<dbReference type="InterPro" id="IPR021858">
    <property type="entry name" value="Fun_TF"/>
</dbReference>
<reference evidence="2 3" key="1">
    <citation type="journal article" date="2024" name="Commun. Biol.">
        <title>Comparative genomic analysis of thermophilic fungi reveals convergent evolutionary adaptations and gene losses.</title>
        <authorList>
            <person name="Steindorff A.S."/>
            <person name="Aguilar-Pontes M.V."/>
            <person name="Robinson A.J."/>
            <person name="Andreopoulos B."/>
            <person name="LaButti K."/>
            <person name="Kuo A."/>
            <person name="Mondo S."/>
            <person name="Riley R."/>
            <person name="Otillar R."/>
            <person name="Haridas S."/>
            <person name="Lipzen A."/>
            <person name="Grimwood J."/>
            <person name="Schmutz J."/>
            <person name="Clum A."/>
            <person name="Reid I.D."/>
            <person name="Moisan M.C."/>
            <person name="Butler G."/>
            <person name="Nguyen T.T.M."/>
            <person name="Dewar K."/>
            <person name="Conant G."/>
            <person name="Drula E."/>
            <person name="Henrissat B."/>
            <person name="Hansel C."/>
            <person name="Singer S."/>
            <person name="Hutchinson M.I."/>
            <person name="de Vries R.P."/>
            <person name="Natvig D.O."/>
            <person name="Powell A.J."/>
            <person name="Tsang A."/>
            <person name="Grigoriev I.V."/>
        </authorList>
    </citation>
    <scope>NUCLEOTIDE SEQUENCE [LARGE SCALE GENOMIC DNA]</scope>
    <source>
        <strain evidence="2 3">CBS 494.80</strain>
    </source>
</reference>
<dbReference type="EMBL" id="JAZHXI010000002">
    <property type="protein sequence ID" value="KAL2074159.1"/>
    <property type="molecule type" value="Genomic_DNA"/>
</dbReference>
<keyword evidence="3" id="KW-1185">Reference proteome</keyword>
<feature type="region of interest" description="Disordered" evidence="1">
    <location>
        <begin position="78"/>
        <end position="99"/>
    </location>
</feature>
<protein>
    <recommendedName>
        <fullName evidence="4">C6 transcription factor</fullName>
    </recommendedName>
</protein>
<gene>
    <name evidence="2" type="ORF">VTL71DRAFT_7937</name>
</gene>
<name>A0ABR4CW67_9HELO</name>
<sequence length="548" mass="60986">MTTTAAQGIPEISFSHENIQSMAEELQIDSTIQATVLPTHSTSFANKPLIFVHLNEITGPTQDIKTRNKVRAHVMRDFQRKKRDTARDSKAKKSSSLSSLKPSLVELDDQGAEALMKETSSDFIPASMMALVYTSLPGAVGSMEPFNALPIPGSPRLHTLMCHYNNVLLKTLIPVNPKDKWMNYVITDAALFQGTMIHSAMHQRLVTGGIDPCEQEQLKRDTITMLNKRLGDPVFSRDDGTIGAVVCLILLANQEVNPALCNIHMKGLQKMIALRGGIDNLGLAGVLRRKVLWGDILNAAISRTEPLFNLTPTAAHPTTDFPFTPSTSNLPDHDQATTLWEGGLCTCTAQFSTILTHLRSISHLPNLETNTTGELSDSIYLAERHLCYLTRYVRDSSLVHSATCRTIGEACCSAGQMYLYHTLRDFPFEIPVFQMFFQRLDECLFSNVDKETGRVGVMWEGKERMLVWVLCLGALASIGREDMRRKYVLEVKRVCDVLGITSLCGFVELLNSVVWRDAGGDLKLVALWNEAYSGMFETLRFEELELGI</sequence>